<feature type="signal peptide" evidence="1">
    <location>
        <begin position="1"/>
        <end position="20"/>
    </location>
</feature>
<evidence type="ECO:0000313" key="2">
    <source>
        <dbReference type="EMBL" id="CAE7344714.1"/>
    </source>
</evidence>
<feature type="chain" id="PRO_5032919184" evidence="1">
    <location>
        <begin position="21"/>
        <end position="171"/>
    </location>
</feature>
<name>A0A812PRA0_9DINO</name>
<evidence type="ECO:0000256" key="1">
    <source>
        <dbReference type="SAM" id="SignalP"/>
    </source>
</evidence>
<comment type="caution">
    <text evidence="2">The sequence shown here is derived from an EMBL/GenBank/DDBJ whole genome shotgun (WGS) entry which is preliminary data.</text>
</comment>
<gene>
    <name evidence="2" type="ORF">SNAT2548_LOCUS18063</name>
</gene>
<dbReference type="Proteomes" id="UP000604046">
    <property type="component" value="Unassembled WGS sequence"/>
</dbReference>
<dbReference type="AlphaFoldDB" id="A0A812PRA0"/>
<keyword evidence="1" id="KW-0732">Signal</keyword>
<dbReference type="EMBL" id="CAJNDS010002132">
    <property type="protein sequence ID" value="CAE7344714.1"/>
    <property type="molecule type" value="Genomic_DNA"/>
</dbReference>
<proteinExistence type="predicted"/>
<protein>
    <submittedName>
        <fullName evidence="2">Uncharacterized protein</fullName>
    </submittedName>
</protein>
<dbReference type="OrthoDB" id="10367995at2759"/>
<keyword evidence="3" id="KW-1185">Reference proteome</keyword>
<accession>A0A812PRA0</accession>
<organism evidence="2 3">
    <name type="scientific">Symbiodinium natans</name>
    <dbReference type="NCBI Taxonomy" id="878477"/>
    <lineage>
        <taxon>Eukaryota</taxon>
        <taxon>Sar</taxon>
        <taxon>Alveolata</taxon>
        <taxon>Dinophyceae</taxon>
        <taxon>Suessiales</taxon>
        <taxon>Symbiodiniaceae</taxon>
        <taxon>Symbiodinium</taxon>
    </lineage>
</organism>
<evidence type="ECO:0000313" key="3">
    <source>
        <dbReference type="Proteomes" id="UP000604046"/>
    </source>
</evidence>
<reference evidence="2" key="1">
    <citation type="submission" date="2021-02" db="EMBL/GenBank/DDBJ databases">
        <authorList>
            <person name="Dougan E. K."/>
            <person name="Rhodes N."/>
            <person name="Thang M."/>
            <person name="Chan C."/>
        </authorList>
    </citation>
    <scope>NUCLEOTIDE SEQUENCE</scope>
</reference>
<sequence>MANAKFCGLALLQLATFGDAQLVFMFPQRGGEIAQREQPAHVTVSKFSAMGSDGQMHTETHKVFTETSSDGLQKRMTEVDCKDGDCSKSVSHFFNGFPGMFSSMDFFLAPPSSLPCLLAGPEDVMSPSPLTFRGVIEARVEILVKTDSTSSAWRAGVVKDDQRKRKARAGG</sequence>